<evidence type="ECO:0000256" key="1">
    <source>
        <dbReference type="ARBA" id="ARBA00009005"/>
    </source>
</evidence>
<sequence length="646" mass="72617">MNHQETISSHYAILIGINAYPEKPIPSGVRDVQNVKKYLKELPYHVDIEIFTASGSSESGVSSPIELPTFWPTHEHVTSALKRAASAEAGDFVYVHFSGHGTRAEPCGVFSNESTGDLALVVLDGTGSIQYLWGEDLSHLIKIMIDKGILVTLVLDCCFSATVYRADEPDVRFLPYNPAINAGPAQKPRELLQSTGETYRDVSMLPNWMLNPNGYAILCASGPDEVAIGPRFGKDKEKHGALTYYLLESLKEVGPAKRHKDIYDNLSVKFRKSGLQQHPVRYGNKRQGFFDHVQSDVAALTVPIIQKRDKGLQLQAGHAHGINDGDQFILCPWGSADLRSEMQESSVMARVTHARAFTSDLERLEDQISVPVKTGWVGRATSSSCLRKFPIQLDSSLSQRDEWLTAFNERSIDAHIEMVEQSFSFHILTNGNNDIEILDQSNQRIPYLLTALQDGSDIKRICEMVEHLVRYEFVKSLSNNILGQSFPESFRFDVYMLKGQEVIRHGTLVELEDGTEVRLVVQNNGTKSLYLSVYALGPCWEIENVIHGSYEVIPPKLPQLKFRGATKKKIKTTVPEELRDEGYRQCQDVIKVFITSRPATFDLLELPKLNEKAKRSPASEEDRTEDDDDLFEHWVALNFSIRTFAK</sequence>
<feature type="domain" description="Peptidase C14 caspase" evidence="2">
    <location>
        <begin position="10"/>
        <end position="283"/>
    </location>
</feature>
<dbReference type="RefSeq" id="XP_056065071.1">
    <property type="nucleotide sequence ID" value="XM_056221084.1"/>
</dbReference>
<dbReference type="Pfam" id="PF00656">
    <property type="entry name" value="Peptidase_C14"/>
    <property type="match status" value="1"/>
</dbReference>
<dbReference type="AlphaFoldDB" id="A0A9W8XAY1"/>
<dbReference type="PANTHER" id="PTHR48104:SF30">
    <property type="entry name" value="METACASPASE-1"/>
    <property type="match status" value="1"/>
</dbReference>
<dbReference type="PANTHER" id="PTHR48104">
    <property type="entry name" value="METACASPASE-4"/>
    <property type="match status" value="1"/>
</dbReference>
<evidence type="ECO:0000313" key="3">
    <source>
        <dbReference type="EMBL" id="KAJ4344619.1"/>
    </source>
</evidence>
<dbReference type="GO" id="GO:0005737">
    <property type="term" value="C:cytoplasm"/>
    <property type="evidence" value="ECO:0007669"/>
    <property type="project" value="TreeGrafter"/>
</dbReference>
<dbReference type="GO" id="GO:0006508">
    <property type="term" value="P:proteolysis"/>
    <property type="evidence" value="ECO:0007669"/>
    <property type="project" value="InterPro"/>
</dbReference>
<dbReference type="InterPro" id="IPR050452">
    <property type="entry name" value="Metacaspase"/>
</dbReference>
<dbReference type="Proteomes" id="UP001140513">
    <property type="component" value="Unassembled WGS sequence"/>
</dbReference>
<comment type="caution">
    <text evidence="3">The sequence shown here is derived from an EMBL/GenBank/DDBJ whole genome shotgun (WGS) entry which is preliminary data.</text>
</comment>
<dbReference type="InterPro" id="IPR011600">
    <property type="entry name" value="Pept_C14_caspase"/>
</dbReference>
<comment type="similarity">
    <text evidence="1">Belongs to the peptidase C14B family.</text>
</comment>
<evidence type="ECO:0000313" key="4">
    <source>
        <dbReference type="Proteomes" id="UP001140513"/>
    </source>
</evidence>
<reference evidence="3" key="1">
    <citation type="submission" date="2022-10" db="EMBL/GenBank/DDBJ databases">
        <title>Tapping the CABI collections for fungal endophytes: first genome assemblies for Collariella, Neodidymelliopsis, Ascochyta clinopodiicola, Didymella pomorum, Didymosphaeria variabile, Neocosmospora piperis and Neocucurbitaria cava.</title>
        <authorList>
            <person name="Hill R."/>
        </authorList>
    </citation>
    <scope>NUCLEOTIDE SEQUENCE</scope>
    <source>
        <strain evidence="3">IMI 356815</strain>
    </source>
</reference>
<dbReference type="GO" id="GO:0004197">
    <property type="term" value="F:cysteine-type endopeptidase activity"/>
    <property type="evidence" value="ECO:0007669"/>
    <property type="project" value="InterPro"/>
</dbReference>
<name>A0A9W8XAY1_9PLEO</name>
<dbReference type="GeneID" id="80915893"/>
<proteinExistence type="inferred from homology"/>
<dbReference type="OrthoDB" id="3223806at2759"/>
<accession>A0A9W8XAY1</accession>
<keyword evidence="4" id="KW-1185">Reference proteome</keyword>
<organism evidence="3 4">
    <name type="scientific">Didymosphaeria variabile</name>
    <dbReference type="NCBI Taxonomy" id="1932322"/>
    <lineage>
        <taxon>Eukaryota</taxon>
        <taxon>Fungi</taxon>
        <taxon>Dikarya</taxon>
        <taxon>Ascomycota</taxon>
        <taxon>Pezizomycotina</taxon>
        <taxon>Dothideomycetes</taxon>
        <taxon>Pleosporomycetidae</taxon>
        <taxon>Pleosporales</taxon>
        <taxon>Massarineae</taxon>
        <taxon>Didymosphaeriaceae</taxon>
        <taxon>Didymosphaeria</taxon>
    </lineage>
</organism>
<dbReference type="Gene3D" id="3.40.50.1460">
    <property type="match status" value="1"/>
</dbReference>
<protein>
    <recommendedName>
        <fullName evidence="2">Peptidase C14 caspase domain-containing protein</fullName>
    </recommendedName>
</protein>
<dbReference type="EMBL" id="JAPEUX010000010">
    <property type="protein sequence ID" value="KAJ4344619.1"/>
    <property type="molecule type" value="Genomic_DNA"/>
</dbReference>
<evidence type="ECO:0000259" key="2">
    <source>
        <dbReference type="Pfam" id="PF00656"/>
    </source>
</evidence>
<gene>
    <name evidence="3" type="ORF">N0V89_012363</name>
</gene>